<organism evidence="2 3">
    <name type="scientific">Salinimicrobium sediminis</name>
    <dbReference type="NCBI Taxonomy" id="1343891"/>
    <lineage>
        <taxon>Bacteria</taxon>
        <taxon>Pseudomonadati</taxon>
        <taxon>Bacteroidota</taxon>
        <taxon>Flavobacteriia</taxon>
        <taxon>Flavobacteriales</taxon>
        <taxon>Flavobacteriaceae</taxon>
        <taxon>Salinimicrobium</taxon>
    </lineage>
</organism>
<evidence type="ECO:0000313" key="2">
    <source>
        <dbReference type="EMBL" id="SOC79906.1"/>
    </source>
</evidence>
<accession>A0A285X4I2</accession>
<keyword evidence="3" id="KW-1185">Reference proteome</keyword>
<dbReference type="OrthoDB" id="9786534at2"/>
<keyword evidence="1" id="KW-1133">Transmembrane helix</keyword>
<sequence length="368" mass="42455">MKYFIGTLLFLHGLIHFAGFLEAFSLMEFKELSLSISRTTGIVWLLAGILILTFVVFYYQKSRYLWLIGFLAGSVSVILIICFWEDAKFGLIPNLFIFGISFLSLGSYNFDRLIQQEISALSIHIPSLSDKKVSAEALQGLPLPVQKWLLHSGMVGKPFLQVGKITQEAAMRMKPRQKKWLNAKAIQYSRMDLPAFIWTVNMRMNRFLSFRGRDKFMNGKGEMKIKLNSLFKLVNAKGEKLDEGSMQRYLGEMVWFPSLALSEFISWEAIDKISARATMNYKGTTGTGTFYFNEAGDFIKFSALRFKDNTEGALRYPWILKVLDYQTFEGIKVPSEMTATWKLEKEDWTWLRLKIVNIQYNEHVAFET</sequence>
<evidence type="ECO:0000256" key="1">
    <source>
        <dbReference type="SAM" id="Phobius"/>
    </source>
</evidence>
<dbReference type="InterPro" id="IPR046674">
    <property type="entry name" value="DUF6544"/>
</dbReference>
<dbReference type="RefSeq" id="WP_097055607.1">
    <property type="nucleotide sequence ID" value="NZ_OCMF01000001.1"/>
</dbReference>
<reference evidence="3" key="1">
    <citation type="submission" date="2017-09" db="EMBL/GenBank/DDBJ databases">
        <authorList>
            <person name="Varghese N."/>
            <person name="Submissions S."/>
        </authorList>
    </citation>
    <scope>NUCLEOTIDE SEQUENCE [LARGE SCALE GENOMIC DNA]</scope>
    <source>
        <strain evidence="3">CGMCC 1.12641</strain>
    </source>
</reference>
<feature type="transmembrane region" description="Helical" evidence="1">
    <location>
        <begin position="39"/>
        <end position="59"/>
    </location>
</feature>
<evidence type="ECO:0000313" key="3">
    <source>
        <dbReference type="Proteomes" id="UP000219193"/>
    </source>
</evidence>
<keyword evidence="1" id="KW-0472">Membrane</keyword>
<dbReference type="AlphaFoldDB" id="A0A285X4I2"/>
<feature type="transmembrane region" description="Helical" evidence="1">
    <location>
        <begin position="90"/>
        <end position="110"/>
    </location>
</feature>
<dbReference type="Pfam" id="PF20181">
    <property type="entry name" value="DUF6544"/>
    <property type="match status" value="1"/>
</dbReference>
<protein>
    <submittedName>
        <fullName evidence="2">Uncharacterized protein</fullName>
    </submittedName>
</protein>
<name>A0A285X4I2_9FLAO</name>
<keyword evidence="1" id="KW-0812">Transmembrane</keyword>
<proteinExistence type="predicted"/>
<dbReference type="EMBL" id="OCMF01000001">
    <property type="protein sequence ID" value="SOC79906.1"/>
    <property type="molecule type" value="Genomic_DNA"/>
</dbReference>
<gene>
    <name evidence="2" type="ORF">SAMN06296241_1446</name>
</gene>
<feature type="transmembrane region" description="Helical" evidence="1">
    <location>
        <begin position="64"/>
        <end position="84"/>
    </location>
</feature>
<dbReference type="Proteomes" id="UP000219193">
    <property type="component" value="Unassembled WGS sequence"/>
</dbReference>